<keyword evidence="1" id="KW-0391">Immunity</keyword>
<dbReference type="PROSITE" id="PS50835">
    <property type="entry name" value="IG_LIKE"/>
    <property type="match status" value="1"/>
</dbReference>
<dbReference type="SMART" id="SM00409">
    <property type="entry name" value="IG"/>
    <property type="match status" value="1"/>
</dbReference>
<dbReference type="Gene3D" id="2.60.40.10">
    <property type="entry name" value="Immunoglobulins"/>
    <property type="match status" value="1"/>
</dbReference>
<evidence type="ECO:0000256" key="1">
    <source>
        <dbReference type="ARBA" id="ARBA00022859"/>
    </source>
</evidence>
<accession>A0A8D2PK83</accession>
<proteinExistence type="predicted"/>
<keyword evidence="2" id="KW-1064">Adaptive immunity</keyword>
<dbReference type="Proteomes" id="UP000694401">
    <property type="component" value="Unassembled WGS sequence"/>
</dbReference>
<sequence>AERLQPLLFPASSCPAMPEKTVQEGNEITFECSLRGDDMGNYYMAWYRQGPWGGTLEWICRENSAYGEGFRDRFRGSVDEFMKRVTLQVLAAKQGDAATYYCIGSTTLDQLCSRVNQKPADGEDISQHFFLAAAPWGTSQAMAGAGNIPLAWWH</sequence>
<dbReference type="InterPro" id="IPR007110">
    <property type="entry name" value="Ig-like_dom"/>
</dbReference>
<evidence type="ECO:0000256" key="2">
    <source>
        <dbReference type="ARBA" id="ARBA00023130"/>
    </source>
</evidence>
<evidence type="ECO:0000259" key="4">
    <source>
        <dbReference type="PROSITE" id="PS50835"/>
    </source>
</evidence>
<evidence type="ECO:0000256" key="3">
    <source>
        <dbReference type="ARBA" id="ARBA00043265"/>
    </source>
</evidence>
<reference evidence="5" key="2">
    <citation type="submission" date="2025-09" db="UniProtKB">
        <authorList>
            <consortium name="Ensembl"/>
        </authorList>
    </citation>
    <scope>IDENTIFICATION</scope>
</reference>
<dbReference type="SMART" id="SM00406">
    <property type="entry name" value="IGv"/>
    <property type="match status" value="1"/>
</dbReference>
<feature type="domain" description="Ig-like" evidence="4">
    <location>
        <begin position="6"/>
        <end position="102"/>
    </location>
</feature>
<keyword evidence="6" id="KW-1185">Reference proteome</keyword>
<dbReference type="AlphaFoldDB" id="A0A8D2PK83"/>
<dbReference type="GO" id="GO:0019814">
    <property type="term" value="C:immunoglobulin complex"/>
    <property type="evidence" value="ECO:0007669"/>
    <property type="project" value="UniProtKB-KW"/>
</dbReference>
<protein>
    <recommendedName>
        <fullName evidence="4">Ig-like domain-containing protein</fullName>
    </recommendedName>
</protein>
<evidence type="ECO:0000313" key="6">
    <source>
        <dbReference type="Proteomes" id="UP000694401"/>
    </source>
</evidence>
<dbReference type="GO" id="GO:0005576">
    <property type="term" value="C:extracellular region"/>
    <property type="evidence" value="ECO:0007669"/>
    <property type="project" value="UniProtKB-ARBA"/>
</dbReference>
<dbReference type="Ensembl" id="ENSZLMT00000016238.1">
    <property type="protein sequence ID" value="ENSZLMP00000015802.1"/>
    <property type="gene ID" value="ENSZLMG00000010989.1"/>
</dbReference>
<name>A0A8D2PK83_ZOSLA</name>
<dbReference type="InterPro" id="IPR050199">
    <property type="entry name" value="IgHV"/>
</dbReference>
<dbReference type="GO" id="GO:0002250">
    <property type="term" value="P:adaptive immune response"/>
    <property type="evidence" value="ECO:0007669"/>
    <property type="project" value="UniProtKB-KW"/>
</dbReference>
<dbReference type="SUPFAM" id="SSF48726">
    <property type="entry name" value="Immunoglobulin"/>
    <property type="match status" value="1"/>
</dbReference>
<dbReference type="InterPro" id="IPR013783">
    <property type="entry name" value="Ig-like_fold"/>
</dbReference>
<reference evidence="5" key="1">
    <citation type="submission" date="2025-08" db="UniProtKB">
        <authorList>
            <consortium name="Ensembl"/>
        </authorList>
    </citation>
    <scope>IDENTIFICATION</scope>
</reference>
<dbReference type="Pfam" id="PF07686">
    <property type="entry name" value="V-set"/>
    <property type="match status" value="1"/>
</dbReference>
<evidence type="ECO:0000313" key="5">
    <source>
        <dbReference type="Ensembl" id="ENSZLMP00000015802.1"/>
    </source>
</evidence>
<organism evidence="5 6">
    <name type="scientific">Zosterops lateralis melanops</name>
    <dbReference type="NCBI Taxonomy" id="1220523"/>
    <lineage>
        <taxon>Eukaryota</taxon>
        <taxon>Metazoa</taxon>
        <taxon>Chordata</taxon>
        <taxon>Craniata</taxon>
        <taxon>Vertebrata</taxon>
        <taxon>Euteleostomi</taxon>
        <taxon>Archelosauria</taxon>
        <taxon>Archosauria</taxon>
        <taxon>Dinosauria</taxon>
        <taxon>Saurischia</taxon>
        <taxon>Theropoda</taxon>
        <taxon>Coelurosauria</taxon>
        <taxon>Aves</taxon>
        <taxon>Neognathae</taxon>
        <taxon>Neoaves</taxon>
        <taxon>Telluraves</taxon>
        <taxon>Australaves</taxon>
        <taxon>Passeriformes</taxon>
        <taxon>Sylvioidea</taxon>
        <taxon>Zosteropidae</taxon>
        <taxon>Zosterops</taxon>
    </lineage>
</organism>
<dbReference type="InterPro" id="IPR036179">
    <property type="entry name" value="Ig-like_dom_sf"/>
</dbReference>
<dbReference type="InterPro" id="IPR013106">
    <property type="entry name" value="Ig_V-set"/>
</dbReference>
<keyword evidence="3" id="KW-1280">Immunoglobulin</keyword>
<dbReference type="PANTHER" id="PTHR23266">
    <property type="entry name" value="IMMUNOGLOBULIN HEAVY CHAIN"/>
    <property type="match status" value="1"/>
</dbReference>
<dbReference type="InterPro" id="IPR003599">
    <property type="entry name" value="Ig_sub"/>
</dbReference>